<dbReference type="AlphaFoldDB" id="A0A0F7KSU7"/>
<keyword evidence="2" id="KW-1185">Reference proteome</keyword>
<accession>A0A0F7KSU7</accession>
<evidence type="ECO:0000313" key="2">
    <source>
        <dbReference type="Proteomes" id="UP000034392"/>
    </source>
</evidence>
<dbReference type="PATRIC" id="fig|1267766.3.peg.2480"/>
<sequence>MAELAADRGEWFRETDHEKRLCLWNQLNEEEREATGRYHWEIWGRSDQLPPPGDWRVWLVCAGRGFGKTRAGAEWVRHIARMDGTARIALVGASLAEARAIMVEGESGVLAAAPGAYTPIFEPSLRRLQWENGAQAFLFSAAEPESLRGPQHSHAWRSGTR</sequence>
<dbReference type="KEGG" id="aay:WYH_02453"/>
<reference evidence="1" key="1">
    <citation type="submission" date="2015-05" db="EMBL/GenBank/DDBJ databases">
        <title>The complete genome of Altererythrobacter atlanticus strain 26DY36.</title>
        <authorList>
            <person name="Wu Y.-H."/>
            <person name="Cheng H."/>
            <person name="Wu X.-W."/>
        </authorList>
    </citation>
    <scope>NUCLEOTIDE SEQUENCE [LARGE SCALE GENOMIC DNA]</scope>
    <source>
        <strain evidence="1">26DY36</strain>
    </source>
</reference>
<proteinExistence type="predicted"/>
<organism evidence="1 2">
    <name type="scientific">Croceibacterium atlanticum</name>
    <dbReference type="NCBI Taxonomy" id="1267766"/>
    <lineage>
        <taxon>Bacteria</taxon>
        <taxon>Pseudomonadati</taxon>
        <taxon>Pseudomonadota</taxon>
        <taxon>Alphaproteobacteria</taxon>
        <taxon>Sphingomonadales</taxon>
        <taxon>Erythrobacteraceae</taxon>
        <taxon>Croceibacterium</taxon>
    </lineage>
</organism>
<dbReference type="Pfam" id="PF03237">
    <property type="entry name" value="Terminase_6N"/>
    <property type="match status" value="1"/>
</dbReference>
<gene>
    <name evidence="1" type="ORF">WYH_02453</name>
</gene>
<dbReference type="STRING" id="1267766.WYH_02453"/>
<dbReference type="Proteomes" id="UP000034392">
    <property type="component" value="Chromosome"/>
</dbReference>
<name>A0A0F7KSU7_9SPHN</name>
<protein>
    <submittedName>
        <fullName evidence="1">Uncharacterized protein</fullName>
    </submittedName>
</protein>
<evidence type="ECO:0000313" key="1">
    <source>
        <dbReference type="EMBL" id="AKH43483.1"/>
    </source>
</evidence>
<dbReference type="OrthoDB" id="4519042at2"/>
<dbReference type="EMBL" id="CP011452">
    <property type="protein sequence ID" value="AKH43483.1"/>
    <property type="molecule type" value="Genomic_DNA"/>
</dbReference>